<accession>A0A6G0WM04</accession>
<keyword evidence="4" id="KW-0540">Nuclease</keyword>
<evidence type="ECO:0000256" key="2">
    <source>
        <dbReference type="ARBA" id="ARBA00004123"/>
    </source>
</evidence>
<comment type="subcellular location">
    <subcellularLocation>
        <location evidence="2">Nucleus</location>
    </subcellularLocation>
</comment>
<dbReference type="AlphaFoldDB" id="A0A6G0WM04"/>
<evidence type="ECO:0000313" key="10">
    <source>
        <dbReference type="Proteomes" id="UP000478052"/>
    </source>
</evidence>
<dbReference type="InterPro" id="IPR045249">
    <property type="entry name" value="HARBI1-like"/>
</dbReference>
<dbReference type="EMBL" id="VUJU01008599">
    <property type="protein sequence ID" value="KAF0728338.1"/>
    <property type="molecule type" value="Genomic_DNA"/>
</dbReference>
<name>A0A6G0WM04_APHCR</name>
<proteinExistence type="inferred from homology"/>
<keyword evidence="5" id="KW-0479">Metal-binding</keyword>
<dbReference type="GO" id="GO:0004518">
    <property type="term" value="F:nuclease activity"/>
    <property type="evidence" value="ECO:0007669"/>
    <property type="project" value="UniProtKB-KW"/>
</dbReference>
<organism evidence="9 10">
    <name type="scientific">Aphis craccivora</name>
    <name type="common">Cowpea aphid</name>
    <dbReference type="NCBI Taxonomy" id="307492"/>
    <lineage>
        <taxon>Eukaryota</taxon>
        <taxon>Metazoa</taxon>
        <taxon>Ecdysozoa</taxon>
        <taxon>Arthropoda</taxon>
        <taxon>Hexapoda</taxon>
        <taxon>Insecta</taxon>
        <taxon>Pterygota</taxon>
        <taxon>Neoptera</taxon>
        <taxon>Paraneoptera</taxon>
        <taxon>Hemiptera</taxon>
        <taxon>Sternorrhyncha</taxon>
        <taxon>Aphidomorpha</taxon>
        <taxon>Aphidoidea</taxon>
        <taxon>Aphididae</taxon>
        <taxon>Aphidini</taxon>
        <taxon>Aphis</taxon>
        <taxon>Aphis</taxon>
    </lineage>
</organism>
<comment type="similarity">
    <text evidence="3">Belongs to the HARBI1 family.</text>
</comment>
<evidence type="ECO:0000256" key="6">
    <source>
        <dbReference type="ARBA" id="ARBA00022801"/>
    </source>
</evidence>
<dbReference type="Pfam" id="PF13359">
    <property type="entry name" value="DDE_Tnp_4"/>
    <property type="match status" value="1"/>
</dbReference>
<dbReference type="Proteomes" id="UP000478052">
    <property type="component" value="Unassembled WGS sequence"/>
</dbReference>
<evidence type="ECO:0000259" key="8">
    <source>
        <dbReference type="Pfam" id="PF13359"/>
    </source>
</evidence>
<dbReference type="OrthoDB" id="6585180at2759"/>
<evidence type="ECO:0000313" key="9">
    <source>
        <dbReference type="EMBL" id="KAF0728338.1"/>
    </source>
</evidence>
<dbReference type="GO" id="GO:0016787">
    <property type="term" value="F:hydrolase activity"/>
    <property type="evidence" value="ECO:0007669"/>
    <property type="project" value="UniProtKB-KW"/>
</dbReference>
<gene>
    <name evidence="9" type="ORF">FWK35_00023156</name>
</gene>
<dbReference type="GO" id="GO:0005634">
    <property type="term" value="C:nucleus"/>
    <property type="evidence" value="ECO:0007669"/>
    <property type="project" value="UniProtKB-SubCell"/>
</dbReference>
<protein>
    <submittedName>
        <fullName evidence="9">Putative nuclease HARBI1</fullName>
    </submittedName>
</protein>
<keyword evidence="6" id="KW-0378">Hydrolase</keyword>
<dbReference type="PANTHER" id="PTHR22930">
    <property type="match status" value="1"/>
</dbReference>
<reference evidence="9 10" key="1">
    <citation type="submission" date="2019-08" db="EMBL/GenBank/DDBJ databases">
        <title>Whole genome of Aphis craccivora.</title>
        <authorList>
            <person name="Voronova N.V."/>
            <person name="Shulinski R.S."/>
            <person name="Bandarenka Y.V."/>
            <person name="Zhorov D.G."/>
            <person name="Warner D."/>
        </authorList>
    </citation>
    <scope>NUCLEOTIDE SEQUENCE [LARGE SCALE GENOMIC DNA]</scope>
    <source>
        <strain evidence="9">180601</strain>
        <tissue evidence="9">Whole Body</tissue>
    </source>
</reference>
<evidence type="ECO:0000256" key="7">
    <source>
        <dbReference type="ARBA" id="ARBA00023242"/>
    </source>
</evidence>
<evidence type="ECO:0000256" key="3">
    <source>
        <dbReference type="ARBA" id="ARBA00006958"/>
    </source>
</evidence>
<dbReference type="InterPro" id="IPR027806">
    <property type="entry name" value="HARBI1_dom"/>
</dbReference>
<evidence type="ECO:0000256" key="5">
    <source>
        <dbReference type="ARBA" id="ARBA00022723"/>
    </source>
</evidence>
<keyword evidence="10" id="KW-1185">Reference proteome</keyword>
<evidence type="ECO:0000256" key="4">
    <source>
        <dbReference type="ARBA" id="ARBA00022722"/>
    </source>
</evidence>
<dbReference type="PANTHER" id="PTHR22930:SF289">
    <property type="entry name" value="DDE TNP4 DOMAIN-CONTAINING PROTEIN-RELATED"/>
    <property type="match status" value="1"/>
</dbReference>
<evidence type="ECO:0000256" key="1">
    <source>
        <dbReference type="ARBA" id="ARBA00001968"/>
    </source>
</evidence>
<feature type="domain" description="DDE Tnp4" evidence="8">
    <location>
        <begin position="20"/>
        <end position="146"/>
    </location>
</feature>
<keyword evidence="7" id="KW-0539">Nucleus</keyword>
<comment type="caution">
    <text evidence="9">The sequence shown here is derived from an EMBL/GenBank/DDBJ whole genome shotgun (WGS) entry which is preliminary data.</text>
</comment>
<dbReference type="GO" id="GO:0046872">
    <property type="term" value="F:metal ion binding"/>
    <property type="evidence" value="ECO:0007669"/>
    <property type="project" value="UniProtKB-KW"/>
</dbReference>
<comment type="cofactor">
    <cofactor evidence="1">
        <name>a divalent metal cation</name>
        <dbReference type="ChEBI" id="CHEBI:60240"/>
    </cofactor>
</comment>
<sequence length="149" mass="17012">MNNIIEFYRMRGFPRVIGAIDCTHVRIQSPNSDIGEQFQNRKGYFSINVQAVCTSNLVITHLVARWPGSVHDSTIFDNSMLRAQFENEFGTCVLLGDGGYPSRSYLLTPLPNPQSESERRYQKAQIGTRNMIVRLFGIWKRRFPVLAIG</sequence>